<keyword evidence="9 10" id="KW-0472">Membrane</keyword>
<keyword evidence="4 10" id="KW-0812">Transmembrane</keyword>
<organism evidence="13">
    <name type="scientific">uncultured Chloroflexota bacterium</name>
    <dbReference type="NCBI Taxonomy" id="166587"/>
    <lineage>
        <taxon>Bacteria</taxon>
        <taxon>Bacillati</taxon>
        <taxon>Chloroflexota</taxon>
        <taxon>environmental samples</taxon>
    </lineage>
</organism>
<keyword evidence="8 10" id="KW-1133">Transmembrane helix</keyword>
<dbReference type="SUPFAM" id="SSF143597">
    <property type="entry name" value="YojJ-like"/>
    <property type="match status" value="1"/>
</dbReference>
<reference evidence="13" key="1">
    <citation type="submission" date="2020-02" db="EMBL/GenBank/DDBJ databases">
        <authorList>
            <person name="Meier V. D."/>
        </authorList>
    </citation>
    <scope>NUCLEOTIDE SEQUENCE</scope>
    <source>
        <strain evidence="13">AVDCRST_MAG77</strain>
    </source>
</reference>
<keyword evidence="3 10" id="KW-0808">Transferase</keyword>
<comment type="similarity">
    <text evidence="10">Belongs to the adenylate cyclase family. DacA/CdaA subfamily.</text>
</comment>
<evidence type="ECO:0000259" key="12">
    <source>
        <dbReference type="PROSITE" id="PS51794"/>
    </source>
</evidence>
<proteinExistence type="inferred from homology"/>
<dbReference type="EMBL" id="CADCTC010000141">
    <property type="protein sequence ID" value="CAA9255829.1"/>
    <property type="molecule type" value="Genomic_DNA"/>
</dbReference>
<dbReference type="PANTHER" id="PTHR34185">
    <property type="entry name" value="DIADENYLATE CYCLASE"/>
    <property type="match status" value="1"/>
</dbReference>
<keyword evidence="6 10" id="KW-0547">Nucleotide-binding</keyword>
<accession>A0A6J4INY8</accession>
<dbReference type="NCBIfam" id="TIGR00159">
    <property type="entry name" value="diadenylate cyclase CdaA"/>
    <property type="match status" value="1"/>
</dbReference>
<dbReference type="HAMAP" id="MF_01499">
    <property type="entry name" value="DacA"/>
    <property type="match status" value="1"/>
</dbReference>
<dbReference type="Gene3D" id="3.40.1700.10">
    <property type="entry name" value="DNA integrity scanning protein, DisA, N-terminal domain"/>
    <property type="match status" value="1"/>
</dbReference>
<dbReference type="InterPro" id="IPR034701">
    <property type="entry name" value="CdaA"/>
</dbReference>
<dbReference type="InterPro" id="IPR036888">
    <property type="entry name" value="DNA_integrity_DisA_N_sf"/>
</dbReference>
<evidence type="ECO:0000256" key="5">
    <source>
        <dbReference type="ARBA" id="ARBA00022695"/>
    </source>
</evidence>
<evidence type="ECO:0000256" key="6">
    <source>
        <dbReference type="ARBA" id="ARBA00022741"/>
    </source>
</evidence>
<dbReference type="FunFam" id="3.40.1700.10:FF:000002">
    <property type="entry name" value="Diadenylate cyclase"/>
    <property type="match status" value="1"/>
</dbReference>
<evidence type="ECO:0000256" key="1">
    <source>
        <dbReference type="ARBA" id="ARBA00000877"/>
    </source>
</evidence>
<evidence type="ECO:0000256" key="4">
    <source>
        <dbReference type="ARBA" id="ARBA00022692"/>
    </source>
</evidence>
<comment type="catalytic activity">
    <reaction evidence="1 10">
        <text>2 ATP = 3',3'-c-di-AMP + 2 diphosphate</text>
        <dbReference type="Rhea" id="RHEA:35655"/>
        <dbReference type="ChEBI" id="CHEBI:30616"/>
        <dbReference type="ChEBI" id="CHEBI:33019"/>
        <dbReference type="ChEBI" id="CHEBI:71500"/>
        <dbReference type="EC" id="2.7.7.85"/>
    </reaction>
</comment>
<sequence>MQETFWLISKITPLAVFDILLVTLIIYGLLMLIRGTQADQVVRGVLMVLITSAVVGSFLRLTIFNWLLQSTIPALLIAIPVIFQPELRRALEQLGRTGNIINYPLHLHITTSVEKLADELARACAMLAERRYGGLIVVERTTGLEDFIQTGTRIDGTVTAELLLQIFYKGSPLHDGAVIIRGDRIVAARCLLPLTEDSELDPELGTRHRAALGVTESTDAICVVASEETGAISLANHGHLVRHLNDQKLRLLLTALLQTPSGLPSMGGNGRASGGNGSASSPPGAASSGEAADGAGREGAATGAPQRDALPQRDDAATRPPAAAAWWRNGSLWGGIGSLGRRFGWRPSR</sequence>
<dbReference type="Pfam" id="PF02457">
    <property type="entry name" value="DAC"/>
    <property type="match status" value="1"/>
</dbReference>
<dbReference type="GO" id="GO:0005524">
    <property type="term" value="F:ATP binding"/>
    <property type="evidence" value="ECO:0007669"/>
    <property type="project" value="UniProtKB-UniRule"/>
</dbReference>
<gene>
    <name evidence="10" type="primary">dacA</name>
    <name evidence="13" type="ORF">AVDCRST_MAG77-2325</name>
</gene>
<feature type="domain" description="DAC" evidence="12">
    <location>
        <begin position="84"/>
        <end position="246"/>
    </location>
</feature>
<feature type="region of interest" description="Disordered" evidence="11">
    <location>
        <begin position="263"/>
        <end position="322"/>
    </location>
</feature>
<evidence type="ECO:0000256" key="10">
    <source>
        <dbReference type="HAMAP-Rule" id="MF_01499"/>
    </source>
</evidence>
<dbReference type="PROSITE" id="PS51794">
    <property type="entry name" value="DAC"/>
    <property type="match status" value="1"/>
</dbReference>
<dbReference type="GO" id="GO:0106408">
    <property type="term" value="F:diadenylate cyclase activity"/>
    <property type="evidence" value="ECO:0007669"/>
    <property type="project" value="UniProtKB-EC"/>
</dbReference>
<feature type="transmembrane region" description="Helical" evidence="10">
    <location>
        <begin position="6"/>
        <end position="29"/>
    </location>
</feature>
<evidence type="ECO:0000256" key="8">
    <source>
        <dbReference type="ARBA" id="ARBA00022989"/>
    </source>
</evidence>
<dbReference type="EC" id="2.7.7.85" evidence="10"/>
<evidence type="ECO:0000256" key="9">
    <source>
        <dbReference type="ARBA" id="ARBA00023136"/>
    </source>
</evidence>
<comment type="caution">
    <text evidence="10">Lacks conserved residue(s) required for the propagation of feature annotation.</text>
</comment>
<dbReference type="AlphaFoldDB" id="A0A6J4INY8"/>
<evidence type="ECO:0000256" key="3">
    <source>
        <dbReference type="ARBA" id="ARBA00022679"/>
    </source>
</evidence>
<evidence type="ECO:0000256" key="2">
    <source>
        <dbReference type="ARBA" id="ARBA00022475"/>
    </source>
</evidence>
<name>A0A6J4INY8_9CHLR</name>
<keyword evidence="2 10" id="KW-1003">Cell membrane</keyword>
<evidence type="ECO:0000256" key="11">
    <source>
        <dbReference type="SAM" id="MobiDB-lite"/>
    </source>
</evidence>
<keyword evidence="7 10" id="KW-0067">ATP-binding</keyword>
<evidence type="ECO:0000256" key="7">
    <source>
        <dbReference type="ARBA" id="ARBA00022840"/>
    </source>
</evidence>
<comment type="subunit">
    <text evidence="10">Probably a homodimer.</text>
</comment>
<keyword evidence="5 10" id="KW-0548">Nucleotidyltransferase</keyword>
<dbReference type="InterPro" id="IPR050338">
    <property type="entry name" value="DisA"/>
</dbReference>
<dbReference type="GO" id="GO:0006171">
    <property type="term" value="P:cAMP biosynthetic process"/>
    <property type="evidence" value="ECO:0007669"/>
    <property type="project" value="InterPro"/>
</dbReference>
<dbReference type="InterPro" id="IPR003390">
    <property type="entry name" value="DNA_integrity_scan_DisA_N"/>
</dbReference>
<feature type="compositionally biased region" description="Low complexity" evidence="11">
    <location>
        <begin position="278"/>
        <end position="304"/>
    </location>
</feature>
<dbReference type="PANTHER" id="PTHR34185:SF1">
    <property type="entry name" value="DIADENYLATE CYCLASE"/>
    <property type="match status" value="1"/>
</dbReference>
<feature type="compositionally biased region" description="Gly residues" evidence="11">
    <location>
        <begin position="265"/>
        <end position="277"/>
    </location>
</feature>
<dbReference type="GO" id="GO:0004016">
    <property type="term" value="F:adenylate cyclase activity"/>
    <property type="evidence" value="ECO:0007669"/>
    <property type="project" value="UniProtKB-UniRule"/>
</dbReference>
<evidence type="ECO:0000313" key="13">
    <source>
        <dbReference type="EMBL" id="CAA9255829.1"/>
    </source>
</evidence>
<comment type="function">
    <text evidence="10">Catalyzes the condensation of 2 ATP molecules into cyclic di-AMP (c-di-AMP), a second messenger used to regulate differing processes in different bacteria.</text>
</comment>
<protein>
    <recommendedName>
        <fullName evidence="10">Diadenylate cyclase</fullName>
        <shortName evidence="10">DAC</shortName>
        <ecNumber evidence="10">2.7.7.85</ecNumber>
    </recommendedName>
    <alternativeName>
        <fullName evidence="10">Cyclic-di-AMP synthase</fullName>
        <shortName evidence="10">c-di-AMP synthase</shortName>
    </alternativeName>
</protein>
<feature type="transmembrane region" description="Helical" evidence="10">
    <location>
        <begin position="41"/>
        <end position="60"/>
    </location>
</feature>